<keyword evidence="2 4" id="KW-0396">Initiation factor</keyword>
<dbReference type="GO" id="GO:0003723">
    <property type="term" value="F:RNA binding"/>
    <property type="evidence" value="ECO:0007669"/>
    <property type="project" value="InterPro"/>
</dbReference>
<sequence length="881" mass="101983">MSRFFATGSDSESESVTDEEPVVRAPAPVYTFSDDEEETKRVVRSMKEKRYEELEGIIHSIRNHRKIKDFSSALASFEELQRAYTRAAPVVQKEENGIAPRFFIRALVELDDWVAGAWADRDARKALSKGNSKALTSLRQKLRKYTKDFEAEISKFREDPDLPDDDDERKDTSSSDESDDEDKPKEKPRARRSPEMRRRAPPQDEDSSDTMDWGSSSSESSSDSDYEERGATTIRERFLKKITEREEDEERDRRRTKRREERQGRAGKISKKDQADDGGEWETVTKGAATSDKPKMFAKDSDIDVPLVVKKLGEISAARGRKRTDRRAQLELLHELRTVAQQHNLGDALQLKLRAASVAALFDYNPKVSDAMKPEYWSRLVENVDHMVTLLLAHEDMILSQSVLEENEQLVTAPFKVRGCLLTALERLDDEFTKLLKECDPHSNEYVERLKDEVRVSALIDRVCQVVERDGTPQEICRAYLRKIDHLYYKFDPRAVRKDLPPGEETTIKKMERLCKFIYANDDTDRLRTRAILSHIYHHALHDNWFQARDLLLMSHLQENVQHSDPSTQILYNRTMANLGLCAFRRGNVKEAHGCLAELMMTGKPKELLAQGLLPQRQHERSKEQEKIEKQRQMPFHMHINLELLECVYLVSAMLIEIPYMAAHEFDARRRMISKTFYQNLRASERQALVGPPESMREHAVAAARAMRRGDWRACLNFIVNEKMNAKVWDLMVGADNVRAMLGRLIREESLRTYLFTYAHVYASLSLKSLADMFELPRQRVHSLVSKMIINEELLASLDDPSECAILHRSEPTRMQALALQLADKVGNLVDSNERIFEKQGSFFQRGGAGRGEGRQREQRREGWNRRTRNRRRDDERSHDD</sequence>
<comment type="subunit">
    <text evidence="4">Component of the eukaryotic translation initiation factor 3 (eIF-3) complex.</text>
</comment>
<comment type="function">
    <text evidence="4">Component of the eukaryotic translation initiation factor 3 (eIF-3) complex, which is involved in protein synthesis of a specialized repertoire of mRNAs and, together with other initiation factors, stimulates binding of mRNA and methionyl-tRNAi to the 40S ribosome. The eIF-3 complex specifically targets and initiates translation of a subset of mRNAs involved in cell proliferation.</text>
</comment>
<evidence type="ECO:0000256" key="1">
    <source>
        <dbReference type="ARBA" id="ARBA00022490"/>
    </source>
</evidence>
<proteinExistence type="inferred from homology"/>
<evidence type="ECO:0000259" key="6">
    <source>
        <dbReference type="PROSITE" id="PS50250"/>
    </source>
</evidence>
<dbReference type="PANTHER" id="PTHR13937:SF0">
    <property type="entry name" value="EUKARYOTIC TRANSLATION INITIATION FACTOR 3 SUBUNIT C-RELATED"/>
    <property type="match status" value="1"/>
</dbReference>
<feature type="compositionally biased region" description="Acidic residues" evidence="5">
    <location>
        <begin position="161"/>
        <end position="181"/>
    </location>
</feature>
<evidence type="ECO:0000256" key="3">
    <source>
        <dbReference type="ARBA" id="ARBA00022917"/>
    </source>
</evidence>
<evidence type="ECO:0000313" key="7">
    <source>
        <dbReference type="EMBL" id="CAG9791420.1"/>
    </source>
</evidence>
<evidence type="ECO:0000256" key="2">
    <source>
        <dbReference type="ARBA" id="ARBA00022540"/>
    </source>
</evidence>
<dbReference type="GO" id="GO:0003743">
    <property type="term" value="F:translation initiation factor activity"/>
    <property type="evidence" value="ECO:0007669"/>
    <property type="project" value="UniProtKB-UniRule"/>
</dbReference>
<reference evidence="7" key="2">
    <citation type="submission" date="2022-10" db="EMBL/GenBank/DDBJ databases">
        <authorList>
            <consortium name="ENA_rothamsted_submissions"/>
            <consortium name="culmorum"/>
            <person name="King R."/>
        </authorList>
    </citation>
    <scope>NUCLEOTIDE SEQUENCE</scope>
</reference>
<name>A0A9N9WFZ8_9NEOP</name>
<evidence type="ECO:0000256" key="5">
    <source>
        <dbReference type="SAM" id="MobiDB-lite"/>
    </source>
</evidence>
<dbReference type="HAMAP" id="MF_03002">
    <property type="entry name" value="eIF3c"/>
    <property type="match status" value="1"/>
</dbReference>
<gene>
    <name evidence="7" type="ORF">DIATSA_LOCUS9034</name>
</gene>
<dbReference type="InterPro" id="IPR008905">
    <property type="entry name" value="EIF3C_N_dom"/>
</dbReference>
<protein>
    <recommendedName>
        <fullName evidence="4">Eukaryotic translation initiation factor 3 subunit C</fullName>
        <shortName evidence="4">eIF3c</shortName>
    </recommendedName>
    <alternativeName>
        <fullName evidence="4">Eukaryotic translation initiation factor 3 subunit 8</fullName>
    </alternativeName>
</protein>
<dbReference type="Proteomes" id="UP001153714">
    <property type="component" value="Chromosome 3"/>
</dbReference>
<dbReference type="GO" id="GO:0005852">
    <property type="term" value="C:eukaryotic translation initiation factor 3 complex"/>
    <property type="evidence" value="ECO:0007669"/>
    <property type="project" value="UniProtKB-UniRule"/>
</dbReference>
<comment type="subcellular location">
    <subcellularLocation>
        <location evidence="4">Cytoplasm</location>
    </subcellularLocation>
</comment>
<feature type="region of interest" description="Disordered" evidence="5">
    <location>
        <begin position="843"/>
        <end position="881"/>
    </location>
</feature>
<dbReference type="PANTHER" id="PTHR13937">
    <property type="entry name" value="EUKARYOTIC TRANSLATION INITATION FACTOR 3, SUBUNIT 8 EIF3S8 -RELATED"/>
    <property type="match status" value="1"/>
</dbReference>
<dbReference type="Gene3D" id="1.25.40.570">
    <property type="match status" value="1"/>
</dbReference>
<feature type="compositionally biased region" description="Low complexity" evidence="5">
    <location>
        <begin position="210"/>
        <end position="223"/>
    </location>
</feature>
<dbReference type="PROSITE" id="PS50250">
    <property type="entry name" value="PCI"/>
    <property type="match status" value="1"/>
</dbReference>
<keyword evidence="8" id="KW-1185">Reference proteome</keyword>
<dbReference type="EMBL" id="OU893334">
    <property type="protein sequence ID" value="CAG9791420.1"/>
    <property type="molecule type" value="Genomic_DNA"/>
</dbReference>
<dbReference type="GO" id="GO:0033290">
    <property type="term" value="C:eukaryotic 48S preinitiation complex"/>
    <property type="evidence" value="ECO:0007669"/>
    <property type="project" value="UniProtKB-UniRule"/>
</dbReference>
<dbReference type="Pfam" id="PF01399">
    <property type="entry name" value="PCI"/>
    <property type="match status" value="1"/>
</dbReference>
<dbReference type="SMART" id="SM00088">
    <property type="entry name" value="PINT"/>
    <property type="match status" value="1"/>
</dbReference>
<organism evidence="7 8">
    <name type="scientific">Diatraea saccharalis</name>
    <name type="common">sugarcane borer</name>
    <dbReference type="NCBI Taxonomy" id="40085"/>
    <lineage>
        <taxon>Eukaryota</taxon>
        <taxon>Metazoa</taxon>
        <taxon>Ecdysozoa</taxon>
        <taxon>Arthropoda</taxon>
        <taxon>Hexapoda</taxon>
        <taxon>Insecta</taxon>
        <taxon>Pterygota</taxon>
        <taxon>Neoptera</taxon>
        <taxon>Endopterygota</taxon>
        <taxon>Lepidoptera</taxon>
        <taxon>Glossata</taxon>
        <taxon>Ditrysia</taxon>
        <taxon>Pyraloidea</taxon>
        <taxon>Crambidae</taxon>
        <taxon>Crambinae</taxon>
        <taxon>Diatraea</taxon>
    </lineage>
</organism>
<dbReference type="InterPro" id="IPR058999">
    <property type="entry name" value="EIF3CL_C"/>
</dbReference>
<reference evidence="7" key="1">
    <citation type="submission" date="2021-12" db="EMBL/GenBank/DDBJ databases">
        <authorList>
            <person name="King R."/>
        </authorList>
    </citation>
    <scope>NUCLEOTIDE SEQUENCE</scope>
</reference>
<dbReference type="InterPro" id="IPR036390">
    <property type="entry name" value="WH_DNA-bd_sf"/>
</dbReference>
<dbReference type="GO" id="GO:0001732">
    <property type="term" value="P:formation of cytoplasmic translation initiation complex"/>
    <property type="evidence" value="ECO:0007669"/>
    <property type="project" value="UniProtKB-UniRule"/>
</dbReference>
<keyword evidence="3 4" id="KW-0648">Protein biosynthesis</keyword>
<dbReference type="InterPro" id="IPR000717">
    <property type="entry name" value="PCI_dom"/>
</dbReference>
<feature type="compositionally biased region" description="Acidic residues" evidence="5">
    <location>
        <begin position="11"/>
        <end position="20"/>
    </location>
</feature>
<feature type="region of interest" description="Disordered" evidence="5">
    <location>
        <begin position="1"/>
        <end position="23"/>
    </location>
</feature>
<feature type="compositionally biased region" description="Basic and acidic residues" evidence="5">
    <location>
        <begin position="182"/>
        <end position="202"/>
    </location>
</feature>
<dbReference type="GO" id="GO:0031369">
    <property type="term" value="F:translation initiation factor binding"/>
    <property type="evidence" value="ECO:0007669"/>
    <property type="project" value="InterPro"/>
</dbReference>
<dbReference type="Pfam" id="PF05470">
    <property type="entry name" value="eIF-3c_N"/>
    <property type="match status" value="1"/>
</dbReference>
<dbReference type="GO" id="GO:0016282">
    <property type="term" value="C:eukaryotic 43S preinitiation complex"/>
    <property type="evidence" value="ECO:0007669"/>
    <property type="project" value="UniProtKB-UniRule"/>
</dbReference>
<dbReference type="AlphaFoldDB" id="A0A9N9WFZ8"/>
<feature type="region of interest" description="Disordered" evidence="5">
    <location>
        <begin position="154"/>
        <end position="287"/>
    </location>
</feature>
<feature type="compositionally biased region" description="Basic and acidic residues" evidence="5">
    <location>
        <begin position="227"/>
        <end position="244"/>
    </location>
</feature>
<feature type="compositionally biased region" description="Basic and acidic residues" evidence="5">
    <location>
        <begin position="872"/>
        <end position="881"/>
    </location>
</feature>
<feature type="compositionally biased region" description="Basic and acidic residues" evidence="5">
    <location>
        <begin position="852"/>
        <end position="865"/>
    </location>
</feature>
<accession>A0A9N9WFZ8</accession>
<keyword evidence="1 4" id="KW-0963">Cytoplasm</keyword>
<evidence type="ECO:0000256" key="4">
    <source>
        <dbReference type="HAMAP-Rule" id="MF_03002"/>
    </source>
</evidence>
<feature type="compositionally biased region" description="Basic and acidic residues" evidence="5">
    <location>
        <begin position="258"/>
        <end position="275"/>
    </location>
</feature>
<dbReference type="OrthoDB" id="29647at2759"/>
<dbReference type="Pfam" id="PF26569">
    <property type="entry name" value="EIF3CL_C"/>
    <property type="match status" value="1"/>
</dbReference>
<evidence type="ECO:0000313" key="8">
    <source>
        <dbReference type="Proteomes" id="UP001153714"/>
    </source>
</evidence>
<dbReference type="InterPro" id="IPR027516">
    <property type="entry name" value="EIF3C"/>
</dbReference>
<feature type="domain" description="PCI" evidence="6">
    <location>
        <begin position="636"/>
        <end position="812"/>
    </location>
</feature>
<dbReference type="SUPFAM" id="SSF46785">
    <property type="entry name" value="Winged helix' DNA-binding domain"/>
    <property type="match status" value="1"/>
</dbReference>
<comment type="similarity">
    <text evidence="4">Belongs to the eIF-3 subunit C family.</text>
</comment>